<dbReference type="InterPro" id="IPR047525">
    <property type="entry name" value="TfoX-like"/>
</dbReference>
<organism evidence="2 3">
    <name type="scientific">Chitinilyticum piscinae</name>
    <dbReference type="NCBI Taxonomy" id="2866724"/>
    <lineage>
        <taxon>Bacteria</taxon>
        <taxon>Pseudomonadati</taxon>
        <taxon>Pseudomonadota</taxon>
        <taxon>Betaproteobacteria</taxon>
        <taxon>Neisseriales</taxon>
        <taxon>Chitinibacteraceae</taxon>
        <taxon>Chitinilyticum</taxon>
    </lineage>
</organism>
<dbReference type="EMBL" id="JADFUA010000003">
    <property type="protein sequence ID" value="MBE9609207.1"/>
    <property type="molecule type" value="Genomic_DNA"/>
</dbReference>
<dbReference type="Proteomes" id="UP000604481">
    <property type="component" value="Unassembled WGS sequence"/>
</dbReference>
<comment type="caution">
    <text evidence="2">The sequence shown here is derived from an EMBL/GenBank/DDBJ whole genome shotgun (WGS) entry which is preliminary data.</text>
</comment>
<proteinExistence type="predicted"/>
<evidence type="ECO:0000313" key="3">
    <source>
        <dbReference type="Proteomes" id="UP000604481"/>
    </source>
</evidence>
<evidence type="ECO:0000313" key="2">
    <source>
        <dbReference type="EMBL" id="MBE9609207.1"/>
    </source>
</evidence>
<evidence type="ECO:0000259" key="1">
    <source>
        <dbReference type="Pfam" id="PF04994"/>
    </source>
</evidence>
<dbReference type="AlphaFoldDB" id="A0A8J7FKA0"/>
<dbReference type="InterPro" id="IPR007077">
    <property type="entry name" value="TfoX_C"/>
</dbReference>
<dbReference type="PANTHER" id="PTHR36121">
    <property type="entry name" value="PROTEIN SXY"/>
    <property type="match status" value="1"/>
</dbReference>
<accession>A0A8J7FKA0</accession>
<gene>
    <name evidence="2" type="ORF">INR99_07585</name>
</gene>
<protein>
    <submittedName>
        <fullName evidence="2">TfoX/Sxy family protein</fullName>
    </submittedName>
</protein>
<sequence length="77" mass="8477">MLHAAGIHSHGELAQLGAVAAWRRIRRHAGKSVSLNLLWALEGALTGRHWQDIARKERSRLLAELAAQDEQDVPAPP</sequence>
<dbReference type="PANTHER" id="PTHR36121:SF1">
    <property type="entry name" value="PROTEIN SXY"/>
    <property type="match status" value="1"/>
</dbReference>
<dbReference type="Pfam" id="PF04994">
    <property type="entry name" value="TfoX_C"/>
    <property type="match status" value="1"/>
</dbReference>
<keyword evidence="3" id="KW-1185">Reference proteome</keyword>
<dbReference type="Gene3D" id="1.10.150.20">
    <property type="entry name" value="5' to 3' exonuclease, C-terminal subdomain"/>
    <property type="match status" value="1"/>
</dbReference>
<feature type="domain" description="TfoX C-terminal" evidence="1">
    <location>
        <begin position="1"/>
        <end position="64"/>
    </location>
</feature>
<name>A0A8J7FKA0_9NEIS</name>
<reference evidence="2 3" key="1">
    <citation type="submission" date="2020-10" db="EMBL/GenBank/DDBJ databases">
        <title>The genome sequence of Chitinilyticum litopenaei 4Y14.</title>
        <authorList>
            <person name="Liu Y."/>
        </authorList>
    </citation>
    <scope>NUCLEOTIDE SEQUENCE [LARGE SCALE GENOMIC DNA]</scope>
    <source>
        <strain evidence="2 3">4Y14</strain>
    </source>
</reference>